<evidence type="ECO:0000256" key="4">
    <source>
        <dbReference type="ARBA" id="ARBA00033420"/>
    </source>
</evidence>
<keyword evidence="19" id="KW-1185">Reference proteome</keyword>
<protein>
    <recommendedName>
        <fullName evidence="3">Ketimine reductase mu-crystallin</fullName>
        <ecNumber evidence="16">1.5.1.1</ecNumber>
        <ecNumber evidence="2">1.5.1.25</ecNumber>
    </recommendedName>
    <alternativeName>
        <fullName evidence="17">1-piperideine-2-carboxylate/1-pyrroline-2-carboxylate reductase</fullName>
    </alternativeName>
    <alternativeName>
        <fullName evidence="4">NADP-regulated thyroid-hormone-binding protein</fullName>
    </alternativeName>
</protein>
<dbReference type="EMBL" id="JAWDGP010006100">
    <property type="protein sequence ID" value="KAK3747249.1"/>
    <property type="molecule type" value="Genomic_DNA"/>
</dbReference>
<evidence type="ECO:0000256" key="1">
    <source>
        <dbReference type="ARBA" id="ARBA00008903"/>
    </source>
</evidence>
<comment type="catalytic activity">
    <reaction evidence="6">
        <text>Delta(2)-thiazoline-2-carboxylate + NADPH + 2 H(+) = L-thiazolidine-2-carboxylate + NADP(+)</text>
        <dbReference type="Rhea" id="RHEA:68072"/>
        <dbReference type="ChEBI" id="CHEBI:15378"/>
        <dbReference type="ChEBI" id="CHEBI:57783"/>
        <dbReference type="ChEBI" id="CHEBI:58349"/>
        <dbReference type="ChEBI" id="CHEBI:176895"/>
        <dbReference type="ChEBI" id="CHEBI:176896"/>
    </reaction>
    <physiologicalReaction direction="left-to-right" evidence="6">
        <dbReference type="Rhea" id="RHEA:68073"/>
    </physiologicalReaction>
</comment>
<evidence type="ECO:0000313" key="19">
    <source>
        <dbReference type="Proteomes" id="UP001283361"/>
    </source>
</evidence>
<evidence type="ECO:0000256" key="8">
    <source>
        <dbReference type="ARBA" id="ARBA00093226"/>
    </source>
</evidence>
<comment type="catalytic activity">
    <reaction evidence="9">
        <text>(S)-cystathionine ketimine + NADPH + 2 H(+) = (3R,5S)-2,3,5,6,7-pentahydro-1,4-thiazepine-3,5-dicarboxylate + NADP(+)</text>
        <dbReference type="Rhea" id="RHEA:68036"/>
        <dbReference type="ChEBI" id="CHEBI:15378"/>
        <dbReference type="ChEBI" id="CHEBI:57783"/>
        <dbReference type="ChEBI" id="CHEBI:58349"/>
        <dbReference type="ChEBI" id="CHEBI:176808"/>
        <dbReference type="ChEBI" id="CHEBI:176810"/>
    </reaction>
    <physiologicalReaction direction="left-to-right" evidence="9">
        <dbReference type="Rhea" id="RHEA:68037"/>
    </physiologicalReaction>
</comment>
<dbReference type="PANTHER" id="PTHR13812">
    <property type="entry name" value="KETIMINE REDUCTASE MU-CRYSTALLIN"/>
    <property type="match status" value="1"/>
</dbReference>
<evidence type="ECO:0000256" key="12">
    <source>
        <dbReference type="ARBA" id="ARBA00093263"/>
    </source>
</evidence>
<evidence type="ECO:0000256" key="11">
    <source>
        <dbReference type="ARBA" id="ARBA00093250"/>
    </source>
</evidence>
<dbReference type="GO" id="GO:0047127">
    <property type="term" value="F:thiomorpholine-carboxylate dehydrogenase activity"/>
    <property type="evidence" value="ECO:0007669"/>
    <property type="project" value="UniProtKB-EC"/>
</dbReference>
<comment type="catalytic activity">
    <reaction evidence="14">
        <text>L-pipecolate + NADP(+) = Delta(1)-piperideine-2-carboxylate + NADPH + H(+)</text>
        <dbReference type="Rhea" id="RHEA:12524"/>
        <dbReference type="ChEBI" id="CHEBI:15378"/>
        <dbReference type="ChEBI" id="CHEBI:57783"/>
        <dbReference type="ChEBI" id="CHEBI:58349"/>
        <dbReference type="ChEBI" id="CHEBI:61185"/>
        <dbReference type="ChEBI" id="CHEBI:77631"/>
        <dbReference type="EC" id="1.5.1.1"/>
    </reaction>
    <physiologicalReaction direction="right-to-left" evidence="14">
        <dbReference type="Rhea" id="RHEA:12526"/>
    </physiologicalReaction>
</comment>
<dbReference type="InterPro" id="IPR036291">
    <property type="entry name" value="NAD(P)-bd_dom_sf"/>
</dbReference>
<evidence type="ECO:0000256" key="5">
    <source>
        <dbReference type="ARBA" id="ARBA00093190"/>
    </source>
</evidence>
<dbReference type="EC" id="1.5.1.1" evidence="16"/>
<evidence type="ECO:0000256" key="2">
    <source>
        <dbReference type="ARBA" id="ARBA00012883"/>
    </source>
</evidence>
<dbReference type="InterPro" id="IPR023401">
    <property type="entry name" value="ODC_N"/>
</dbReference>
<gene>
    <name evidence="18" type="ORF">RRG08_040643</name>
</gene>
<evidence type="ECO:0000256" key="10">
    <source>
        <dbReference type="ARBA" id="ARBA00093248"/>
    </source>
</evidence>
<comment type="catalytic activity">
    <reaction evidence="11">
        <text>(S)-cystathionine ketimine + NADH + 2 H(+) = (3R,5S)-2,3,5,6,7-pentahydro-1,4-thiazepine-3,5-dicarboxylate + NAD(+)</text>
        <dbReference type="Rhea" id="RHEA:68032"/>
        <dbReference type="ChEBI" id="CHEBI:15378"/>
        <dbReference type="ChEBI" id="CHEBI:57540"/>
        <dbReference type="ChEBI" id="CHEBI:57945"/>
        <dbReference type="ChEBI" id="CHEBI:176808"/>
        <dbReference type="ChEBI" id="CHEBI:176810"/>
    </reaction>
    <physiologicalReaction direction="left-to-right" evidence="11">
        <dbReference type="Rhea" id="RHEA:68033"/>
    </physiologicalReaction>
</comment>
<evidence type="ECO:0000256" key="14">
    <source>
        <dbReference type="ARBA" id="ARBA00093273"/>
    </source>
</evidence>
<dbReference type="InterPro" id="IPR003462">
    <property type="entry name" value="ODC_Mu_crystall"/>
</dbReference>
<dbReference type="Gene3D" id="3.30.1780.10">
    <property type="entry name" value="ornithine cyclodeaminase, domain 1"/>
    <property type="match status" value="1"/>
</dbReference>
<reference evidence="18" key="1">
    <citation type="journal article" date="2023" name="G3 (Bethesda)">
        <title>A reference genome for the long-term kleptoplast-retaining sea slug Elysia crispata morphotype clarki.</title>
        <authorList>
            <person name="Eastman K.E."/>
            <person name="Pendleton A.L."/>
            <person name="Shaikh M.A."/>
            <person name="Suttiyut T."/>
            <person name="Ogas R."/>
            <person name="Tomko P."/>
            <person name="Gavelis G."/>
            <person name="Widhalm J.R."/>
            <person name="Wisecaver J.H."/>
        </authorList>
    </citation>
    <scope>NUCLEOTIDE SEQUENCE</scope>
    <source>
        <strain evidence="18">ECLA1</strain>
    </source>
</reference>
<comment type="catalytic activity">
    <reaction evidence="5">
        <text>L-pipecolate + NAD(+) = Delta(1)-piperideine-2-carboxylate + NADH + H(+)</text>
        <dbReference type="Rhea" id="RHEA:30807"/>
        <dbReference type="ChEBI" id="CHEBI:15378"/>
        <dbReference type="ChEBI" id="CHEBI:57540"/>
        <dbReference type="ChEBI" id="CHEBI:57945"/>
        <dbReference type="ChEBI" id="CHEBI:61185"/>
        <dbReference type="ChEBI" id="CHEBI:77631"/>
        <dbReference type="EC" id="1.5.1.1"/>
    </reaction>
    <physiologicalReaction direction="right-to-left" evidence="5">
        <dbReference type="Rhea" id="RHEA:30809"/>
    </physiologicalReaction>
</comment>
<accession>A0AAE1CZH4</accession>
<sequence>MEQKSLEFISAEKIGSVLTYKLLVDAVERGLGLFSQSKAGQGAATSTVDQPVRTVVNVSSKGFLGCMPVYVEADELLVTKLVTFFPKNKNIPSHHAVIVVFHANTGVPRALLDGEIITTRRTAAASVVATKYLANGNPKILAILGCGVQAESHYEAFSETFHLEQVRIWNHTPERAKEFVKKSEHRHNCVACDSAEEAVKEADVVVTVTSSSTPVVKAQWIKPGAHLNGVGACRPDMAEIDPALMKSAVVYVDSREGALKESGDILLSKAEIYAEIGEVVNGTKTALRDKTTVFKSLGEMFLPQ</sequence>
<evidence type="ECO:0000256" key="15">
    <source>
        <dbReference type="ARBA" id="ARBA00093567"/>
    </source>
</evidence>
<evidence type="ECO:0000256" key="7">
    <source>
        <dbReference type="ARBA" id="ARBA00093203"/>
    </source>
</evidence>
<comment type="similarity">
    <text evidence="1">Belongs to the ornithine cyclodeaminase/mu-crystallin family.</text>
</comment>
<dbReference type="PANTHER" id="PTHR13812:SF19">
    <property type="entry name" value="KETIMINE REDUCTASE MU-CRYSTALLIN"/>
    <property type="match status" value="1"/>
</dbReference>
<dbReference type="Pfam" id="PF02423">
    <property type="entry name" value="OCD_Mu_crystall"/>
    <property type="match status" value="1"/>
</dbReference>
<dbReference type="PIRSF" id="PIRSF001439">
    <property type="entry name" value="CryM"/>
    <property type="match status" value="1"/>
</dbReference>
<evidence type="ECO:0000256" key="16">
    <source>
        <dbReference type="ARBA" id="ARBA00093598"/>
    </source>
</evidence>
<evidence type="ECO:0000256" key="3">
    <source>
        <dbReference type="ARBA" id="ARBA00015173"/>
    </source>
</evidence>
<comment type="catalytic activity">
    <reaction evidence="7">
        <text>L-proline + NADP(+) = 1-pyrroline-2-carboxylate + NADPH + H(+)</text>
        <dbReference type="Rhea" id="RHEA:20317"/>
        <dbReference type="ChEBI" id="CHEBI:15378"/>
        <dbReference type="ChEBI" id="CHEBI:39785"/>
        <dbReference type="ChEBI" id="CHEBI:57783"/>
        <dbReference type="ChEBI" id="CHEBI:58349"/>
        <dbReference type="ChEBI" id="CHEBI:60039"/>
        <dbReference type="EC" id="1.5.1.1"/>
    </reaction>
    <physiologicalReaction direction="right-to-left" evidence="7">
        <dbReference type="Rhea" id="RHEA:20319"/>
    </physiologicalReaction>
</comment>
<dbReference type="AlphaFoldDB" id="A0AAE1CZH4"/>
<dbReference type="GO" id="GO:0050241">
    <property type="term" value="F:pyrroline-2-carboxylate reductase activity"/>
    <property type="evidence" value="ECO:0007669"/>
    <property type="project" value="UniProtKB-EC"/>
</dbReference>
<organism evidence="18 19">
    <name type="scientific">Elysia crispata</name>
    <name type="common">lettuce slug</name>
    <dbReference type="NCBI Taxonomy" id="231223"/>
    <lineage>
        <taxon>Eukaryota</taxon>
        <taxon>Metazoa</taxon>
        <taxon>Spiralia</taxon>
        <taxon>Lophotrochozoa</taxon>
        <taxon>Mollusca</taxon>
        <taxon>Gastropoda</taxon>
        <taxon>Heterobranchia</taxon>
        <taxon>Euthyneura</taxon>
        <taxon>Panpulmonata</taxon>
        <taxon>Sacoglossa</taxon>
        <taxon>Placobranchoidea</taxon>
        <taxon>Plakobranchidae</taxon>
        <taxon>Elysia</taxon>
    </lineage>
</organism>
<evidence type="ECO:0000256" key="9">
    <source>
        <dbReference type="ARBA" id="ARBA00093227"/>
    </source>
</evidence>
<evidence type="ECO:0000256" key="6">
    <source>
        <dbReference type="ARBA" id="ARBA00093197"/>
    </source>
</evidence>
<dbReference type="GO" id="GO:0005737">
    <property type="term" value="C:cytoplasm"/>
    <property type="evidence" value="ECO:0007669"/>
    <property type="project" value="TreeGrafter"/>
</dbReference>
<comment type="catalytic activity">
    <reaction evidence="13">
        <text>L-proline + NAD(+) = 1-pyrroline-2-carboxylate + NADH + H(+)</text>
        <dbReference type="Rhea" id="RHEA:20321"/>
        <dbReference type="ChEBI" id="CHEBI:15378"/>
        <dbReference type="ChEBI" id="CHEBI:39785"/>
        <dbReference type="ChEBI" id="CHEBI:57540"/>
        <dbReference type="ChEBI" id="CHEBI:57945"/>
        <dbReference type="ChEBI" id="CHEBI:60039"/>
        <dbReference type="EC" id="1.5.1.1"/>
    </reaction>
    <physiologicalReaction direction="right-to-left" evidence="13">
        <dbReference type="Rhea" id="RHEA:20323"/>
    </physiologicalReaction>
</comment>
<dbReference type="SUPFAM" id="SSF51735">
    <property type="entry name" value="NAD(P)-binding Rossmann-fold domains"/>
    <property type="match status" value="1"/>
</dbReference>
<comment type="catalytic activity">
    <reaction evidence="12">
        <text>(3R)-1,4-thiomorpholine-3-carboxylate + NADP(+) = 3,4-dehydrothiomorpholine-3-carboxylate + NADPH + 2 H(+)</text>
        <dbReference type="Rhea" id="RHEA:12500"/>
        <dbReference type="ChEBI" id="CHEBI:15378"/>
        <dbReference type="ChEBI" id="CHEBI:57783"/>
        <dbReference type="ChEBI" id="CHEBI:58349"/>
        <dbReference type="ChEBI" id="CHEBI:58517"/>
        <dbReference type="ChEBI" id="CHEBI:176873"/>
        <dbReference type="EC" id="1.5.1.25"/>
    </reaction>
    <physiologicalReaction direction="right-to-left" evidence="12">
        <dbReference type="Rhea" id="RHEA:12502"/>
    </physiologicalReaction>
</comment>
<evidence type="ECO:0000256" key="17">
    <source>
        <dbReference type="ARBA" id="ARBA00093650"/>
    </source>
</evidence>
<comment type="subunit">
    <text evidence="15">Homodimer. Binds the thyroid hormone triiodothyronine (T3); T3 binding inhibits enzymatic activity.</text>
</comment>
<evidence type="ECO:0000256" key="13">
    <source>
        <dbReference type="ARBA" id="ARBA00093264"/>
    </source>
</evidence>
<comment type="catalytic activity">
    <reaction evidence="8">
        <text>(3R)-1,4-thiomorpholine-3-carboxylate + NAD(+) = 3,4-dehydrothiomorpholine-3-carboxylate + NADH + 2 H(+)</text>
        <dbReference type="Rhea" id="RHEA:12504"/>
        <dbReference type="ChEBI" id="CHEBI:15378"/>
        <dbReference type="ChEBI" id="CHEBI:57540"/>
        <dbReference type="ChEBI" id="CHEBI:57945"/>
        <dbReference type="ChEBI" id="CHEBI:58517"/>
        <dbReference type="ChEBI" id="CHEBI:176873"/>
        <dbReference type="EC" id="1.5.1.25"/>
    </reaction>
    <physiologicalReaction direction="right-to-left" evidence="8">
        <dbReference type="Rhea" id="RHEA:12506"/>
    </physiologicalReaction>
</comment>
<comment type="caution">
    <text evidence="18">The sequence shown here is derived from an EMBL/GenBank/DDBJ whole genome shotgun (WGS) entry which is preliminary data.</text>
</comment>
<dbReference type="Gene3D" id="3.40.50.720">
    <property type="entry name" value="NAD(P)-binding Rossmann-like Domain"/>
    <property type="match status" value="1"/>
</dbReference>
<name>A0AAE1CZH4_9GAST</name>
<dbReference type="EC" id="1.5.1.25" evidence="2"/>
<comment type="catalytic activity">
    <reaction evidence="10">
        <text>(R)-lanthionine ketimine + NADPH + 2 H(+) = (3R,5R)-1,4-thiomorpholine-3,5-dicarboxylate + NADP(+)</text>
        <dbReference type="Rhea" id="RHEA:68040"/>
        <dbReference type="ChEBI" id="CHEBI:15378"/>
        <dbReference type="ChEBI" id="CHEBI:57783"/>
        <dbReference type="ChEBI" id="CHEBI:58349"/>
        <dbReference type="ChEBI" id="CHEBI:176891"/>
        <dbReference type="ChEBI" id="CHEBI:176892"/>
    </reaction>
    <physiologicalReaction direction="left-to-right" evidence="10">
        <dbReference type="Rhea" id="RHEA:68041"/>
    </physiologicalReaction>
</comment>
<dbReference type="Proteomes" id="UP001283361">
    <property type="component" value="Unassembled WGS sequence"/>
</dbReference>
<dbReference type="GO" id="GO:0042562">
    <property type="term" value="F:hormone binding"/>
    <property type="evidence" value="ECO:0007669"/>
    <property type="project" value="TreeGrafter"/>
</dbReference>
<dbReference type="FunFam" id="3.40.50.720:FF:000241">
    <property type="entry name" value="ketimine reductase mu-crystallin"/>
    <property type="match status" value="1"/>
</dbReference>
<proteinExistence type="inferred from homology"/>
<evidence type="ECO:0000313" key="18">
    <source>
        <dbReference type="EMBL" id="KAK3747249.1"/>
    </source>
</evidence>